<evidence type="ECO:0000256" key="1">
    <source>
        <dbReference type="SAM" id="Phobius"/>
    </source>
</evidence>
<dbReference type="AlphaFoldDB" id="A0A1Y5P276"/>
<reference evidence="2" key="1">
    <citation type="submission" date="2016-03" db="EMBL/GenBank/DDBJ databases">
        <authorList>
            <person name="Ploux O."/>
        </authorList>
    </citation>
    <scope>NUCLEOTIDE SEQUENCE</scope>
    <source>
        <strain evidence="2">UC1</strain>
    </source>
</reference>
<protein>
    <recommendedName>
        <fullName evidence="3">DUF4175 domain-containing protein</fullName>
    </recommendedName>
</protein>
<gene>
    <name evidence="2" type="ORF">MIPYR_30238</name>
</gene>
<feature type="transmembrane region" description="Helical" evidence="1">
    <location>
        <begin position="13"/>
        <end position="36"/>
    </location>
</feature>
<accession>A0A1Y5P276</accession>
<organism evidence="2">
    <name type="scientific">uncultured Microbacterium sp</name>
    <dbReference type="NCBI Taxonomy" id="191216"/>
    <lineage>
        <taxon>Bacteria</taxon>
        <taxon>Bacillati</taxon>
        <taxon>Actinomycetota</taxon>
        <taxon>Actinomycetes</taxon>
        <taxon>Micrococcales</taxon>
        <taxon>Microbacteriaceae</taxon>
        <taxon>Microbacterium</taxon>
        <taxon>environmental samples</taxon>
    </lineage>
</organism>
<keyword evidence="1" id="KW-0812">Transmembrane</keyword>
<proteinExistence type="predicted"/>
<evidence type="ECO:0000313" key="2">
    <source>
        <dbReference type="EMBL" id="SBS72816.1"/>
    </source>
</evidence>
<dbReference type="EMBL" id="FLQR01000007">
    <property type="protein sequence ID" value="SBS72816.1"/>
    <property type="molecule type" value="Genomic_DNA"/>
</dbReference>
<keyword evidence="1" id="KW-1133">Transmembrane helix</keyword>
<keyword evidence="1" id="KW-0472">Membrane</keyword>
<evidence type="ECO:0008006" key="3">
    <source>
        <dbReference type="Google" id="ProtNLM"/>
    </source>
</evidence>
<dbReference type="RefSeq" id="WP_036272641.1">
    <property type="nucleotide sequence ID" value="NZ_FLQR01000007.1"/>
</dbReference>
<sequence length="52" mass="5763">MYAALWRALPGPAWLRIILLTLAVAAVLYGLFFHVFPWVSQFLTPTDSTIGG</sequence>
<name>A0A1Y5P276_9MICO</name>